<dbReference type="OrthoDB" id="886366at2"/>
<dbReference type="AlphaFoldDB" id="A0A243WI68"/>
<accession>A0A243WI68</accession>
<name>A0A243WI68_9BACT</name>
<protein>
    <submittedName>
        <fullName evidence="1">Uncharacterized protein</fullName>
    </submittedName>
</protein>
<reference evidence="1 2" key="1">
    <citation type="submission" date="2017-01" db="EMBL/GenBank/DDBJ databases">
        <title>A new Hymenobacter.</title>
        <authorList>
            <person name="Liang Y."/>
            <person name="Feng F."/>
        </authorList>
    </citation>
    <scope>NUCLEOTIDE SEQUENCE [LARGE SCALE GENOMIC DNA]</scope>
    <source>
        <strain evidence="1">MIMBbqt21</strain>
    </source>
</reference>
<dbReference type="RefSeq" id="WP_086593053.1">
    <property type="nucleotide sequence ID" value="NZ_MTSE01000002.1"/>
</dbReference>
<dbReference type="Proteomes" id="UP000194873">
    <property type="component" value="Unassembled WGS sequence"/>
</dbReference>
<evidence type="ECO:0000313" key="1">
    <source>
        <dbReference type="EMBL" id="OUJ75509.1"/>
    </source>
</evidence>
<keyword evidence="2" id="KW-1185">Reference proteome</keyword>
<gene>
    <name evidence="1" type="ORF">BXP70_05740</name>
</gene>
<comment type="caution">
    <text evidence="1">The sequence shown here is derived from an EMBL/GenBank/DDBJ whole genome shotgun (WGS) entry which is preliminary data.</text>
</comment>
<dbReference type="EMBL" id="MTSE01000002">
    <property type="protein sequence ID" value="OUJ75509.1"/>
    <property type="molecule type" value="Genomic_DNA"/>
</dbReference>
<proteinExistence type="predicted"/>
<organism evidence="1 2">
    <name type="scientific">Hymenobacter crusticola</name>
    <dbReference type="NCBI Taxonomy" id="1770526"/>
    <lineage>
        <taxon>Bacteria</taxon>
        <taxon>Pseudomonadati</taxon>
        <taxon>Bacteroidota</taxon>
        <taxon>Cytophagia</taxon>
        <taxon>Cytophagales</taxon>
        <taxon>Hymenobacteraceae</taxon>
        <taxon>Hymenobacter</taxon>
    </lineage>
</organism>
<sequence length="96" mass="10145">MLPDTFSTGPAGVYAQIEQDGQTVTVVKLQDGLNASPTDVRQHLASQLGLGPEALLLVLHSDGGEPEQGPAQELYNKYLSTNTAAVADVTWKPLSL</sequence>
<evidence type="ECO:0000313" key="2">
    <source>
        <dbReference type="Proteomes" id="UP000194873"/>
    </source>
</evidence>